<dbReference type="SUPFAM" id="SSF51735">
    <property type="entry name" value="NAD(P)-binding Rossmann-fold domains"/>
    <property type="match status" value="1"/>
</dbReference>
<evidence type="ECO:0000256" key="4">
    <source>
        <dbReference type="ARBA" id="ARBA00011989"/>
    </source>
</evidence>
<feature type="domain" description="NAD(P)-binding" evidence="8">
    <location>
        <begin position="27"/>
        <end position="374"/>
    </location>
</feature>
<sequence>MHKVINNVFNCLIMSSHSSFSNNKVALITGITGQDGAYLAELLLGKGYIVHGIKRRASSFNTQRIDHLYKDPHDIQKNVADGTQHSALYLHHGDLTDSSSLIRIIQQTQPDEIYNLAAQSHVAVSFEEPEYTANSDALGALRILEAIRILGLEKKTRFYQASTSELYGLVQEVPQKETTPFYPRSPYAVAKLYAYWITVNYREAYGIYACNGILFNHESPVRGETFVTRKITRALARIKLGLQQCLYLGNLEAKRDWGHARDYVEMQWLMLQQEQPEDFVIATGIQYSVRDFVNAAAKELGMAIRWEGEGVDEKGYWAVEAYSDMPQQIVPIIEVDPRYFRPTEVETLLGDATKAKERLGWVPKTTFDELVAEMVREDLRSAERDELVKQSGFKVLDFNE</sequence>
<dbReference type="AlphaFoldDB" id="Q3ASV0"/>
<evidence type="ECO:0000256" key="1">
    <source>
        <dbReference type="ARBA" id="ARBA00000188"/>
    </source>
</evidence>
<evidence type="ECO:0000256" key="5">
    <source>
        <dbReference type="ARBA" id="ARBA00023239"/>
    </source>
</evidence>
<proteinExistence type="inferred from homology"/>
<name>Q3ASV0_CHLCH</name>
<comment type="catalytic activity">
    <reaction evidence="1 7">
        <text>GDP-alpha-D-mannose = GDP-4-dehydro-alpha-D-rhamnose + H2O</text>
        <dbReference type="Rhea" id="RHEA:23820"/>
        <dbReference type="ChEBI" id="CHEBI:15377"/>
        <dbReference type="ChEBI" id="CHEBI:57527"/>
        <dbReference type="ChEBI" id="CHEBI:57964"/>
        <dbReference type="EC" id="4.2.1.47"/>
    </reaction>
</comment>
<evidence type="ECO:0000313" key="9">
    <source>
        <dbReference type="EMBL" id="ABB27925.1"/>
    </source>
</evidence>
<evidence type="ECO:0000256" key="6">
    <source>
        <dbReference type="ARBA" id="ARBA00059383"/>
    </source>
</evidence>
<dbReference type="Gene3D" id="3.90.25.10">
    <property type="entry name" value="UDP-galactose 4-epimerase, domain 1"/>
    <property type="match status" value="1"/>
</dbReference>
<dbReference type="EMBL" id="CP000108">
    <property type="protein sequence ID" value="ABB27925.1"/>
    <property type="molecule type" value="Genomic_DNA"/>
</dbReference>
<dbReference type="Pfam" id="PF16363">
    <property type="entry name" value="GDP_Man_Dehyd"/>
    <property type="match status" value="1"/>
</dbReference>
<dbReference type="PANTHER" id="PTHR43715:SF1">
    <property type="entry name" value="GDP-MANNOSE 4,6 DEHYDRATASE"/>
    <property type="match status" value="1"/>
</dbReference>
<keyword evidence="7" id="KW-0521">NADP</keyword>
<gene>
    <name evidence="7" type="primary">gmd</name>
    <name evidence="9" type="ordered locus">Cag_0652</name>
</gene>
<dbReference type="GO" id="GO:0042351">
    <property type="term" value="P:'de novo' GDP-L-fucose biosynthetic process"/>
    <property type="evidence" value="ECO:0007669"/>
    <property type="project" value="TreeGrafter"/>
</dbReference>
<dbReference type="FunFam" id="3.40.50.720:FF:000924">
    <property type="entry name" value="GDP-mannose 4,6 dehydratase"/>
    <property type="match status" value="1"/>
</dbReference>
<reference evidence="9" key="1">
    <citation type="submission" date="2005-08" db="EMBL/GenBank/DDBJ databases">
        <title>Complete sequence of Chlorobium chlorochromatii CaD3.</title>
        <authorList>
            <person name="Copeland A."/>
            <person name="Lucas S."/>
            <person name="Lapidus A."/>
            <person name="Barry K."/>
            <person name="Detter J.C."/>
            <person name="Glavina T."/>
            <person name="Hammon N."/>
            <person name="Israni S."/>
            <person name="Pitluck S."/>
            <person name="Bryant D."/>
            <person name="Schmutz J."/>
            <person name="Larimer F."/>
            <person name="Land M."/>
            <person name="Kyrpides N."/>
            <person name="Ivanova N."/>
            <person name="Richardson P."/>
        </authorList>
    </citation>
    <scope>NUCLEOTIDE SEQUENCE [LARGE SCALE GENOMIC DNA]</scope>
    <source>
        <strain evidence="9">CaD3</strain>
    </source>
</reference>
<dbReference type="InterPro" id="IPR016040">
    <property type="entry name" value="NAD(P)-bd_dom"/>
</dbReference>
<dbReference type="GO" id="GO:0070401">
    <property type="term" value="F:NADP+ binding"/>
    <property type="evidence" value="ECO:0007669"/>
    <property type="project" value="UniProtKB-UniRule"/>
</dbReference>
<dbReference type="Gene3D" id="3.40.50.720">
    <property type="entry name" value="NAD(P)-binding Rossmann-like Domain"/>
    <property type="match status" value="1"/>
</dbReference>
<comment type="similarity">
    <text evidence="3 7">Belongs to the NAD(P)-dependent epimerase/dehydratase family. GDP-mannose 4,6-dehydratase subfamily.</text>
</comment>
<dbReference type="STRING" id="340177.Cag_0652"/>
<dbReference type="EC" id="4.2.1.47" evidence="4 7"/>
<dbReference type="eggNOG" id="COG1089">
    <property type="taxonomic scope" value="Bacteria"/>
</dbReference>
<comment type="cofactor">
    <cofactor evidence="2 7">
        <name>NADP(+)</name>
        <dbReference type="ChEBI" id="CHEBI:58349"/>
    </cofactor>
</comment>
<dbReference type="InterPro" id="IPR006368">
    <property type="entry name" value="GDP_Man_deHydtase"/>
</dbReference>
<dbReference type="GO" id="GO:0008446">
    <property type="term" value="F:GDP-mannose 4,6-dehydratase activity"/>
    <property type="evidence" value="ECO:0007669"/>
    <property type="project" value="UniProtKB-UniRule"/>
</dbReference>
<dbReference type="KEGG" id="cch:Cag_0652"/>
<protein>
    <recommendedName>
        <fullName evidence="4 7">GDP-mannose 4,6-dehydratase</fullName>
        <ecNumber evidence="4 7">4.2.1.47</ecNumber>
    </recommendedName>
    <alternativeName>
        <fullName evidence="7">GDP-D-mannose dehydratase</fullName>
    </alternativeName>
</protein>
<comment type="function">
    <text evidence="6 7">Catalyzes the conversion of GDP-D-mannose to GDP-4-dehydro-6-deoxy-D-mannose.</text>
</comment>
<dbReference type="PANTHER" id="PTHR43715">
    <property type="entry name" value="GDP-MANNOSE 4,6-DEHYDRATASE"/>
    <property type="match status" value="1"/>
</dbReference>
<evidence type="ECO:0000259" key="8">
    <source>
        <dbReference type="Pfam" id="PF16363"/>
    </source>
</evidence>
<comment type="caution">
    <text evidence="7">Lacks conserved residue(s) required for the propagation of feature annotation.</text>
</comment>
<accession>Q3ASV0</accession>
<dbReference type="HAMAP" id="MF_00955">
    <property type="entry name" value="GDP_Man_dehydratase"/>
    <property type="match status" value="1"/>
</dbReference>
<evidence type="ECO:0000256" key="7">
    <source>
        <dbReference type="HAMAP-Rule" id="MF_00955"/>
    </source>
</evidence>
<dbReference type="InterPro" id="IPR036291">
    <property type="entry name" value="NAD(P)-bd_dom_sf"/>
</dbReference>
<dbReference type="NCBIfam" id="TIGR01472">
    <property type="entry name" value="gmd"/>
    <property type="match status" value="1"/>
</dbReference>
<organism evidence="9">
    <name type="scientific">Chlorobium chlorochromatii (strain CaD3)</name>
    <dbReference type="NCBI Taxonomy" id="340177"/>
    <lineage>
        <taxon>Bacteria</taxon>
        <taxon>Pseudomonadati</taxon>
        <taxon>Chlorobiota</taxon>
        <taxon>Chlorobiia</taxon>
        <taxon>Chlorobiales</taxon>
        <taxon>Chlorobiaceae</taxon>
        <taxon>Chlorobium/Pelodictyon group</taxon>
        <taxon>Chlorobium</taxon>
    </lineage>
</organism>
<dbReference type="CDD" id="cd05260">
    <property type="entry name" value="GDP_MD_SDR_e"/>
    <property type="match status" value="1"/>
</dbReference>
<keyword evidence="5 7" id="KW-0456">Lyase</keyword>
<evidence type="ECO:0000256" key="3">
    <source>
        <dbReference type="ARBA" id="ARBA00009263"/>
    </source>
</evidence>
<dbReference type="HOGENOM" id="CLU_007383_14_0_10"/>
<evidence type="ECO:0000256" key="2">
    <source>
        <dbReference type="ARBA" id="ARBA00001937"/>
    </source>
</evidence>